<dbReference type="AlphaFoldDB" id="A0A1D9G0H3"/>
<feature type="region of interest" description="Disordered" evidence="1">
    <location>
        <begin position="21"/>
        <end position="44"/>
    </location>
</feature>
<evidence type="ECO:0000313" key="2">
    <source>
        <dbReference type="EMBL" id="AOY81142.1"/>
    </source>
</evidence>
<name>A0A1D9G0H3_MOOP1</name>
<proteinExistence type="predicted"/>
<gene>
    <name evidence="2" type="ORF">BJP36_15775</name>
</gene>
<accession>A0A1D9G0H3</accession>
<evidence type="ECO:0000313" key="3">
    <source>
        <dbReference type="Proteomes" id="UP000176944"/>
    </source>
</evidence>
<organism evidence="2 3">
    <name type="scientific">Moorena producens (strain JHB)</name>
    <dbReference type="NCBI Taxonomy" id="1454205"/>
    <lineage>
        <taxon>Bacteria</taxon>
        <taxon>Bacillati</taxon>
        <taxon>Cyanobacteriota</taxon>
        <taxon>Cyanophyceae</taxon>
        <taxon>Coleofasciculales</taxon>
        <taxon>Coleofasciculaceae</taxon>
        <taxon>Moorena</taxon>
    </lineage>
</organism>
<evidence type="ECO:0000256" key="1">
    <source>
        <dbReference type="SAM" id="MobiDB-lite"/>
    </source>
</evidence>
<dbReference type="Proteomes" id="UP000176944">
    <property type="component" value="Chromosome"/>
</dbReference>
<protein>
    <submittedName>
        <fullName evidence="2">Uncharacterized protein</fullName>
    </submittedName>
</protein>
<sequence length="108" mass="12035">MIIGHFKRVHLIFVKKKGKCGNRESGIGNRESGIGNRESGIGNRESGKYLKLSAECLPLAKRPRYANNIQPSTFNLQRSTLLNLGQKATLREQPSTFNLLQPSTLLNL</sequence>
<reference evidence="3" key="1">
    <citation type="submission" date="2016-10" db="EMBL/GenBank/DDBJ databases">
        <title>Comparative genomics uncovers the prolific and rare metabolic potential of the cyanobacterial genus Moorea.</title>
        <authorList>
            <person name="Leao T."/>
            <person name="Castelao G."/>
            <person name="Korobeynikov A."/>
            <person name="Monroe E.A."/>
            <person name="Podell S."/>
            <person name="Glukhov E."/>
            <person name="Allen E."/>
            <person name="Gerwick W.H."/>
            <person name="Gerwick L."/>
        </authorList>
    </citation>
    <scope>NUCLEOTIDE SEQUENCE [LARGE SCALE GENOMIC DNA]</scope>
    <source>
        <strain evidence="3">JHB</strain>
    </source>
</reference>
<dbReference type="EMBL" id="CP017708">
    <property type="protein sequence ID" value="AOY81142.1"/>
    <property type="molecule type" value="Genomic_DNA"/>
</dbReference>